<dbReference type="AlphaFoldDB" id="A0A1R4LLG9"/>
<dbReference type="InterPro" id="IPR017475">
    <property type="entry name" value="EPS_sugar_tfrase"/>
</dbReference>
<dbReference type="NCBIfam" id="TIGR03022">
    <property type="entry name" value="WbaP_sugtrans"/>
    <property type="match status" value="1"/>
</dbReference>
<comment type="subcellular location">
    <subcellularLocation>
        <location evidence="2">Cell membrane</location>
    </subcellularLocation>
    <subcellularLocation>
        <location evidence="1">Membrane</location>
        <topology evidence="1">Multi-pass membrane protein</topology>
    </subcellularLocation>
</comment>
<dbReference type="InterPro" id="IPR003362">
    <property type="entry name" value="Bact_transf"/>
</dbReference>
<feature type="transmembrane region" description="Helical" evidence="9">
    <location>
        <begin position="58"/>
        <end position="78"/>
    </location>
</feature>
<feature type="transmembrane region" description="Helical" evidence="9">
    <location>
        <begin position="98"/>
        <end position="115"/>
    </location>
</feature>
<name>A0A1R4LLG9_VIBR1</name>
<protein>
    <submittedName>
        <fullName evidence="11">Undecaprenyl phosphate N,N'-diacetylbacillosamine 1-phosphate transferase</fullName>
        <ecNumber evidence="11">2.7.8.36</ecNumber>
    </submittedName>
</protein>
<comment type="similarity">
    <text evidence="3">Belongs to the bacterial sugar transferase family.</text>
</comment>
<keyword evidence="5 11" id="KW-0808">Transferase</keyword>
<evidence type="ECO:0000256" key="1">
    <source>
        <dbReference type="ARBA" id="ARBA00004141"/>
    </source>
</evidence>
<dbReference type="Proteomes" id="UP000188276">
    <property type="component" value="Unassembled WGS sequence"/>
</dbReference>
<evidence type="ECO:0000256" key="6">
    <source>
        <dbReference type="ARBA" id="ARBA00022692"/>
    </source>
</evidence>
<feature type="transmembrane region" description="Helical" evidence="9">
    <location>
        <begin position="289"/>
        <end position="311"/>
    </location>
</feature>
<dbReference type="GO" id="GO:0000271">
    <property type="term" value="P:polysaccharide biosynthetic process"/>
    <property type="evidence" value="ECO:0007669"/>
    <property type="project" value="InterPro"/>
</dbReference>
<dbReference type="NCBIfam" id="TIGR03025">
    <property type="entry name" value="EPS_sugtrans"/>
    <property type="match status" value="1"/>
</dbReference>
<feature type="transmembrane region" description="Helical" evidence="9">
    <location>
        <begin position="25"/>
        <end position="46"/>
    </location>
</feature>
<accession>A0A1R4LLG9</accession>
<dbReference type="STRING" id="1123498.VR7878_02264"/>
<feature type="transmembrane region" description="Helical" evidence="9">
    <location>
        <begin position="121"/>
        <end position="138"/>
    </location>
</feature>
<evidence type="ECO:0000259" key="10">
    <source>
        <dbReference type="Pfam" id="PF02397"/>
    </source>
</evidence>
<keyword evidence="6 9" id="KW-0812">Transmembrane</keyword>
<organism evidence="11 12">
    <name type="scientific">Vibrio ruber (strain DSM 16370 / JCM 11486 / BCRC 17186 / CECT 7878 / LMG 23124 / VR1)</name>
    <dbReference type="NCBI Taxonomy" id="1123498"/>
    <lineage>
        <taxon>Bacteria</taxon>
        <taxon>Pseudomonadati</taxon>
        <taxon>Pseudomonadota</taxon>
        <taxon>Gammaproteobacteria</taxon>
        <taxon>Vibrionales</taxon>
        <taxon>Vibrionaceae</taxon>
        <taxon>Vibrio</taxon>
    </lineage>
</organism>
<evidence type="ECO:0000313" key="11">
    <source>
        <dbReference type="EMBL" id="SJN57355.1"/>
    </source>
</evidence>
<evidence type="ECO:0000256" key="3">
    <source>
        <dbReference type="ARBA" id="ARBA00006464"/>
    </source>
</evidence>
<evidence type="ECO:0000256" key="7">
    <source>
        <dbReference type="ARBA" id="ARBA00022989"/>
    </source>
</evidence>
<reference evidence="12" key="1">
    <citation type="submission" date="2017-02" db="EMBL/GenBank/DDBJ databases">
        <authorList>
            <person name="Rodrigo-Torres L."/>
            <person name="Arahal R.D."/>
            <person name="Lucena T."/>
        </authorList>
    </citation>
    <scope>NUCLEOTIDE SEQUENCE [LARGE SCALE GENOMIC DNA]</scope>
    <source>
        <strain evidence="12">CECT 7878</strain>
    </source>
</reference>
<keyword evidence="12" id="KW-1185">Reference proteome</keyword>
<evidence type="ECO:0000256" key="9">
    <source>
        <dbReference type="SAM" id="Phobius"/>
    </source>
</evidence>
<dbReference type="GO" id="GO:0102334">
    <property type="term" value="F:N,N'-diacetylbacilliosaminyl-1-phosphate transferase activity"/>
    <property type="evidence" value="ECO:0007669"/>
    <property type="project" value="UniProtKB-EC"/>
</dbReference>
<dbReference type="EMBL" id="FULE01000031">
    <property type="protein sequence ID" value="SJN57355.1"/>
    <property type="molecule type" value="Genomic_DNA"/>
</dbReference>
<evidence type="ECO:0000256" key="5">
    <source>
        <dbReference type="ARBA" id="ARBA00022679"/>
    </source>
</evidence>
<dbReference type="PANTHER" id="PTHR30576">
    <property type="entry name" value="COLANIC BIOSYNTHESIS UDP-GLUCOSE LIPID CARRIER TRANSFERASE"/>
    <property type="match status" value="1"/>
</dbReference>
<dbReference type="Pfam" id="PF02397">
    <property type="entry name" value="Bac_transf"/>
    <property type="match status" value="1"/>
</dbReference>
<evidence type="ECO:0000256" key="4">
    <source>
        <dbReference type="ARBA" id="ARBA00022475"/>
    </source>
</evidence>
<keyword evidence="8 9" id="KW-0472">Membrane</keyword>
<feature type="domain" description="Bacterial sugar transferase" evidence="10">
    <location>
        <begin position="287"/>
        <end position="477"/>
    </location>
</feature>
<keyword evidence="4" id="KW-1003">Cell membrane</keyword>
<evidence type="ECO:0000256" key="2">
    <source>
        <dbReference type="ARBA" id="ARBA00004236"/>
    </source>
</evidence>
<dbReference type="EC" id="2.7.8.36" evidence="11"/>
<dbReference type="PANTHER" id="PTHR30576:SF4">
    <property type="entry name" value="UNDECAPRENYL-PHOSPHATE GALACTOSE PHOSPHOTRANSFERASE"/>
    <property type="match status" value="1"/>
</dbReference>
<evidence type="ECO:0000313" key="12">
    <source>
        <dbReference type="Proteomes" id="UP000188276"/>
    </source>
</evidence>
<proteinExistence type="inferred from homology"/>
<dbReference type="InterPro" id="IPR017472">
    <property type="entry name" value="Undecaprenyl-P_galact_Ptfrase"/>
</dbReference>
<dbReference type="GO" id="GO:0005886">
    <property type="term" value="C:plasma membrane"/>
    <property type="evidence" value="ECO:0007669"/>
    <property type="project" value="UniProtKB-SubCell"/>
</dbReference>
<keyword evidence="7 9" id="KW-1133">Transmembrane helix</keyword>
<gene>
    <name evidence="11" type="primary">pglC</name>
    <name evidence="11" type="ORF">VR7878_02264</name>
</gene>
<sequence length="483" mass="55738">MEQFTLSHEKLLEMRAHFSQRINKVTLILFDFLAFGVSILLTHAFILEGKNLNLAYSLLSLQAITFLFSGGISVLWFWGNKRHYSYRKPFWDELRDMLSTLSFMALVSIAVNAIFSREYSVTIWGTEWALVLVFIPLFRNFAKILLNKVDVWKMPCVIIGDAENAKDVFLAIESEPSTGFEVLAVVQPSGEARVDKVFGISYISKTEFLHNSGAFHKVFIALEKDQSGLREIWIRELYKRGIRDISIVPALRGIPLYGTDISHFFSHEVMMLRLKNNLPRKSSRFIKRLFDIVGSATLLVLLAPFFLFIAWRISRDGGSVTYGHERIGLDGKKFNCLKFRSMVMNSQELLDELLATDPEAKAEWEQWFKLKNDPRITSIGRFLRETSLDELPQLWNVLKGEMSLVGPRPVIDEELERYGDDVDYYLCAKPGISGLWQVSGRSDIDYNTRVYLDCWYVKNWSLWNDIVILFKTVNVVLRRDGAY</sequence>
<evidence type="ECO:0000256" key="8">
    <source>
        <dbReference type="ARBA" id="ARBA00023136"/>
    </source>
</evidence>